<dbReference type="PROSITE" id="PS50005">
    <property type="entry name" value="TPR"/>
    <property type="match status" value="1"/>
</dbReference>
<name>A0A7Y7IT70_9PROT</name>
<dbReference type="Gene3D" id="1.25.40.10">
    <property type="entry name" value="Tetratricopeptide repeat domain"/>
    <property type="match status" value="1"/>
</dbReference>
<dbReference type="SUPFAM" id="SSF53756">
    <property type="entry name" value="UDP-Glycosyltransferase/glycogen phosphorylase"/>
    <property type="match status" value="1"/>
</dbReference>
<evidence type="ECO:0000313" key="3">
    <source>
        <dbReference type="Proteomes" id="UP000534870"/>
    </source>
</evidence>
<dbReference type="RefSeq" id="WP_176638669.1">
    <property type="nucleotide sequence ID" value="NZ_JABXXP010000007.1"/>
</dbReference>
<dbReference type="SMART" id="SM00028">
    <property type="entry name" value="TPR"/>
    <property type="match status" value="1"/>
</dbReference>
<dbReference type="AlphaFoldDB" id="A0A7Y7IT70"/>
<dbReference type="InterPro" id="IPR019734">
    <property type="entry name" value="TPR_rpt"/>
</dbReference>
<dbReference type="SUPFAM" id="SSF48452">
    <property type="entry name" value="TPR-like"/>
    <property type="match status" value="1"/>
</dbReference>
<keyword evidence="2" id="KW-0808">Transferase</keyword>
<comment type="caution">
    <text evidence="2">The sequence shown here is derived from an EMBL/GenBank/DDBJ whole genome shotgun (WGS) entry which is preliminary data.</text>
</comment>
<dbReference type="EMBL" id="JABXXP010000007">
    <property type="protein sequence ID" value="NVN09872.1"/>
    <property type="molecule type" value="Genomic_DNA"/>
</dbReference>
<dbReference type="Gene3D" id="3.40.50.2000">
    <property type="entry name" value="Glycogen Phosphorylase B"/>
    <property type="match status" value="1"/>
</dbReference>
<dbReference type="InterPro" id="IPR011990">
    <property type="entry name" value="TPR-like_helical_dom_sf"/>
</dbReference>
<proteinExistence type="predicted"/>
<dbReference type="GO" id="GO:0016740">
    <property type="term" value="F:transferase activity"/>
    <property type="evidence" value="ECO:0007669"/>
    <property type="project" value="UniProtKB-KW"/>
</dbReference>
<organism evidence="2 3">
    <name type="scientific">Nguyenibacter vanlangensis</name>
    <dbReference type="NCBI Taxonomy" id="1216886"/>
    <lineage>
        <taxon>Bacteria</taxon>
        <taxon>Pseudomonadati</taxon>
        <taxon>Pseudomonadota</taxon>
        <taxon>Alphaproteobacteria</taxon>
        <taxon>Acetobacterales</taxon>
        <taxon>Acetobacteraceae</taxon>
        <taxon>Nguyenibacter</taxon>
    </lineage>
</organism>
<accession>A0A7Y7IT70</accession>
<gene>
    <name evidence="2" type="ORF">HUK84_01695</name>
</gene>
<reference evidence="2 3" key="1">
    <citation type="submission" date="2020-06" db="EMBL/GenBank/DDBJ databases">
        <title>Description of novel acetic acid bacteria.</title>
        <authorList>
            <person name="Sombolestani A."/>
        </authorList>
    </citation>
    <scope>NUCLEOTIDE SEQUENCE [LARGE SCALE GENOMIC DNA]</scope>
    <source>
        <strain evidence="2 3">LMG 31431</strain>
    </source>
</reference>
<feature type="repeat" description="TPR" evidence="1">
    <location>
        <begin position="169"/>
        <end position="202"/>
    </location>
</feature>
<protein>
    <submittedName>
        <fullName evidence="2">Glycosyltransferase family protein</fullName>
    </submittedName>
</protein>
<evidence type="ECO:0000313" key="2">
    <source>
        <dbReference type="EMBL" id="NVN09872.1"/>
    </source>
</evidence>
<evidence type="ECO:0000256" key="1">
    <source>
        <dbReference type="PROSITE-ProRule" id="PRU00339"/>
    </source>
</evidence>
<sequence length="523" mass="57401">MQDTVTAGADAIGQPLNVEIWKAALLRSPTPTGLIQVCDALFDQRQALDGTRLVLEVVFQHLDDWLLSLAGATVILRHTTCYDIVETLLRNVLRNQPDNVPAQAFLAHIRVAQGDVGGGCARFSELMLRYPAEQANLCEYISMSLLEAGYPLEGLKILAAHLDGGDMTAALLNNVGCALERLNRSAQAIPWYEKALVLEPENPKIGFGYACALIKAGNLRDGWARYAEREPIIDNKAAWFLSLPRLRHGDDVRGKKIFLYHEQGLGDTLQFVRFVPWLLERGAEVAVAVPRPLVRLLARSYPGVSVGDAQDFSKEDGYSYAAPIPDLPFIAGVASESDIPADIPYLQADPAGVARYAAELPAGRPRVGLVWAGDRRVRSEHVMADRRRSTTLAEMGAALCPVGATLVNLQFGMPRAEIASWHGQALFDPMGDVRDMADTACIMKNLDLVISVDTSPLHLAGALGCPVWLVSRWDACWRWGDEGTRSPWYPNMRVFRAKERSFAPVLQDVGAALRDWAANWKAG</sequence>
<dbReference type="Proteomes" id="UP000534870">
    <property type="component" value="Unassembled WGS sequence"/>
</dbReference>
<keyword evidence="1" id="KW-0802">TPR repeat</keyword>